<evidence type="ECO:0000313" key="3">
    <source>
        <dbReference type="Proteomes" id="UP001167796"/>
    </source>
</evidence>
<feature type="chain" id="PRO_5047021195" description="Outer membrane protein beta-barrel domain-containing protein" evidence="1">
    <location>
        <begin position="32"/>
        <end position="226"/>
    </location>
</feature>
<reference evidence="2" key="1">
    <citation type="submission" date="2023-07" db="EMBL/GenBank/DDBJ databases">
        <authorList>
            <person name="Kim M.K."/>
        </authorList>
    </citation>
    <scope>NUCLEOTIDE SEQUENCE</scope>
    <source>
        <strain evidence="2">M29</strain>
    </source>
</reference>
<name>A0ABT9AGV0_9BACT</name>
<comment type="caution">
    <text evidence="2">The sequence shown here is derived from an EMBL/GenBank/DDBJ whole genome shotgun (WGS) entry which is preliminary data.</text>
</comment>
<dbReference type="Proteomes" id="UP001167796">
    <property type="component" value="Unassembled WGS sequence"/>
</dbReference>
<feature type="signal peptide" evidence="1">
    <location>
        <begin position="1"/>
        <end position="31"/>
    </location>
</feature>
<dbReference type="EMBL" id="JAUQSX010000014">
    <property type="protein sequence ID" value="MDO7849101.1"/>
    <property type="molecule type" value="Genomic_DNA"/>
</dbReference>
<evidence type="ECO:0000313" key="2">
    <source>
        <dbReference type="EMBL" id="MDO7849101.1"/>
    </source>
</evidence>
<gene>
    <name evidence="2" type="ORF">Q5H92_22250</name>
</gene>
<proteinExistence type="predicted"/>
<keyword evidence="3" id="KW-1185">Reference proteome</keyword>
<dbReference type="RefSeq" id="WP_305013770.1">
    <property type="nucleotide sequence ID" value="NZ_JAUQSX010000014.1"/>
</dbReference>
<protein>
    <recommendedName>
        <fullName evidence="4">Outer membrane protein beta-barrel domain-containing protein</fullName>
    </recommendedName>
</protein>
<evidence type="ECO:0000256" key="1">
    <source>
        <dbReference type="SAM" id="SignalP"/>
    </source>
</evidence>
<sequence length="226" mass="24352">MLVARTLKLFTLSLGLLPVLLATAAAQPAQAEAPPALPNAPRLMFKGGLRLNHLFYLPDQQSWQLVLPSSMGLEYRLNPRFALYSQLEADLAAGRGPRGRRGRAQLPTTSTDLALGARYYFNQPAASSSAAHPEPWGNYLALEGNAELAQIGRGGRRGRNLTVGRVTPGVFALCGTQHGGPSRRLLYDFNVGIGIVAPPAYASDSKISPPWTVASQVNLRVYLVNH</sequence>
<evidence type="ECO:0008006" key="4">
    <source>
        <dbReference type="Google" id="ProtNLM"/>
    </source>
</evidence>
<organism evidence="2 3">
    <name type="scientific">Hymenobacter mellowenesis</name>
    <dbReference type="NCBI Taxonomy" id="3063995"/>
    <lineage>
        <taxon>Bacteria</taxon>
        <taxon>Pseudomonadati</taxon>
        <taxon>Bacteroidota</taxon>
        <taxon>Cytophagia</taxon>
        <taxon>Cytophagales</taxon>
        <taxon>Hymenobacteraceae</taxon>
        <taxon>Hymenobacter</taxon>
    </lineage>
</organism>
<keyword evidence="1" id="KW-0732">Signal</keyword>
<accession>A0ABT9AGV0</accession>